<feature type="region of interest" description="Disordered" evidence="1">
    <location>
        <begin position="43"/>
        <end position="65"/>
    </location>
</feature>
<evidence type="ECO:0000313" key="2">
    <source>
        <dbReference type="EMBL" id="MED6204220.1"/>
    </source>
</evidence>
<keyword evidence="3" id="KW-1185">Reference proteome</keyword>
<sequence length="218" mass="25392">MKPLQVPYNLRSRDHVVDYGDSTSRRPKRGKVSTRSIVLEDPHGKEERIANPERPTGKYALEHPHSKKKRKFKCLHQSEKLEDVFPYPLLAMQHYNKNRKEEEQYNVSERCEDMCFYVRKVGFIRLFHFKAQPILGNSPTRHFYALVHQKPNRDTHVSYCGPSVAKIVPLRCDVCGLNGAEQIKARSKELSGFSRLDSTSNRVYWAPGRTFGGKWFKE</sequence>
<protein>
    <submittedName>
        <fullName evidence="2">Uncharacterized protein</fullName>
    </submittedName>
</protein>
<evidence type="ECO:0000256" key="1">
    <source>
        <dbReference type="SAM" id="MobiDB-lite"/>
    </source>
</evidence>
<evidence type="ECO:0000313" key="3">
    <source>
        <dbReference type="Proteomes" id="UP001341840"/>
    </source>
</evidence>
<name>A0ABU6Y1N3_9FABA</name>
<proteinExistence type="predicted"/>
<dbReference type="EMBL" id="JASCZI010241671">
    <property type="protein sequence ID" value="MED6204220.1"/>
    <property type="molecule type" value="Genomic_DNA"/>
</dbReference>
<reference evidence="2 3" key="1">
    <citation type="journal article" date="2023" name="Plants (Basel)">
        <title>Bridging the Gap: Combining Genomics and Transcriptomics Approaches to Understand Stylosanthes scabra, an Orphan Legume from the Brazilian Caatinga.</title>
        <authorList>
            <person name="Ferreira-Neto J.R.C."/>
            <person name="da Silva M.D."/>
            <person name="Binneck E."/>
            <person name="de Melo N.F."/>
            <person name="da Silva R.H."/>
            <person name="de Melo A.L.T.M."/>
            <person name="Pandolfi V."/>
            <person name="Bustamante F.O."/>
            <person name="Brasileiro-Vidal A.C."/>
            <person name="Benko-Iseppon A.M."/>
        </authorList>
    </citation>
    <scope>NUCLEOTIDE SEQUENCE [LARGE SCALE GENOMIC DNA]</scope>
    <source>
        <tissue evidence="2">Leaves</tissue>
    </source>
</reference>
<dbReference type="Proteomes" id="UP001341840">
    <property type="component" value="Unassembled WGS sequence"/>
</dbReference>
<organism evidence="2 3">
    <name type="scientific">Stylosanthes scabra</name>
    <dbReference type="NCBI Taxonomy" id="79078"/>
    <lineage>
        <taxon>Eukaryota</taxon>
        <taxon>Viridiplantae</taxon>
        <taxon>Streptophyta</taxon>
        <taxon>Embryophyta</taxon>
        <taxon>Tracheophyta</taxon>
        <taxon>Spermatophyta</taxon>
        <taxon>Magnoliopsida</taxon>
        <taxon>eudicotyledons</taxon>
        <taxon>Gunneridae</taxon>
        <taxon>Pentapetalae</taxon>
        <taxon>rosids</taxon>
        <taxon>fabids</taxon>
        <taxon>Fabales</taxon>
        <taxon>Fabaceae</taxon>
        <taxon>Papilionoideae</taxon>
        <taxon>50 kb inversion clade</taxon>
        <taxon>dalbergioids sensu lato</taxon>
        <taxon>Dalbergieae</taxon>
        <taxon>Pterocarpus clade</taxon>
        <taxon>Stylosanthes</taxon>
    </lineage>
</organism>
<accession>A0ABU6Y1N3</accession>
<comment type="caution">
    <text evidence="2">The sequence shown here is derived from an EMBL/GenBank/DDBJ whole genome shotgun (WGS) entry which is preliminary data.</text>
</comment>
<gene>
    <name evidence="2" type="ORF">PIB30_007336</name>
</gene>